<dbReference type="FunFam" id="3.40.50.1440:FF:000001">
    <property type="entry name" value="Cell division protein FtsZ"/>
    <property type="match status" value="1"/>
</dbReference>
<dbReference type="Gene3D" id="3.40.50.1440">
    <property type="entry name" value="Tubulin/FtsZ, GTPase domain"/>
    <property type="match status" value="1"/>
</dbReference>
<dbReference type="InterPro" id="IPR045061">
    <property type="entry name" value="FtsZ/CetZ"/>
</dbReference>
<dbReference type="GO" id="GO:0005525">
    <property type="term" value="F:GTP binding"/>
    <property type="evidence" value="ECO:0007669"/>
    <property type="project" value="UniProtKB-KW"/>
</dbReference>
<accession>A0A1W1CGS3</accession>
<protein>
    <submittedName>
        <fullName evidence="6">Cell division protein FtsZ</fullName>
        <ecNumber evidence="6">3.4.24.-</ecNumber>
    </submittedName>
</protein>
<dbReference type="Pfam" id="PF12327">
    <property type="entry name" value="FtsZ_C"/>
    <property type="match status" value="1"/>
</dbReference>
<dbReference type="SMART" id="SM00864">
    <property type="entry name" value="Tubulin"/>
    <property type="match status" value="1"/>
</dbReference>
<reference evidence="6" key="1">
    <citation type="submission" date="2016-10" db="EMBL/GenBank/DDBJ databases">
        <authorList>
            <person name="de Groot N.N."/>
        </authorList>
    </citation>
    <scope>NUCLEOTIDE SEQUENCE</scope>
</reference>
<dbReference type="PRINTS" id="PR00423">
    <property type="entry name" value="CELLDVISFTSZ"/>
</dbReference>
<dbReference type="PROSITE" id="PS01135">
    <property type="entry name" value="FTSZ_2"/>
    <property type="match status" value="1"/>
</dbReference>
<dbReference type="InterPro" id="IPR018316">
    <property type="entry name" value="Tubulin/FtsZ_2-layer-sand-dom"/>
</dbReference>
<keyword evidence="3" id="KW-0342">GTP-binding</keyword>
<evidence type="ECO:0000313" key="6">
    <source>
        <dbReference type="EMBL" id="SFV65068.1"/>
    </source>
</evidence>
<dbReference type="CDD" id="cd02201">
    <property type="entry name" value="FtsZ_type1"/>
    <property type="match status" value="1"/>
</dbReference>
<dbReference type="GO" id="GO:0003924">
    <property type="term" value="F:GTPase activity"/>
    <property type="evidence" value="ECO:0007669"/>
    <property type="project" value="InterPro"/>
</dbReference>
<dbReference type="SUPFAM" id="SSF55307">
    <property type="entry name" value="Tubulin C-terminal domain-like"/>
    <property type="match status" value="1"/>
</dbReference>
<feature type="domain" description="Tubulin/FtsZ 2-layer sandwich" evidence="5">
    <location>
        <begin position="213"/>
        <end position="333"/>
    </location>
</feature>
<keyword evidence="6" id="KW-0131">Cell cycle</keyword>
<dbReference type="GO" id="GO:0005737">
    <property type="term" value="C:cytoplasm"/>
    <property type="evidence" value="ECO:0007669"/>
    <property type="project" value="TreeGrafter"/>
</dbReference>
<evidence type="ECO:0000256" key="1">
    <source>
        <dbReference type="ARBA" id="ARBA00009690"/>
    </source>
</evidence>
<keyword evidence="6" id="KW-0378">Hydrolase</keyword>
<organism evidence="6">
    <name type="scientific">hydrothermal vent metagenome</name>
    <dbReference type="NCBI Taxonomy" id="652676"/>
    <lineage>
        <taxon>unclassified sequences</taxon>
        <taxon>metagenomes</taxon>
        <taxon>ecological metagenomes</taxon>
    </lineage>
</organism>
<proteinExistence type="inferred from homology"/>
<gene>
    <name evidence="6" type="ORF">MNB_SUP05-5-1047</name>
</gene>
<keyword evidence="6" id="KW-0132">Cell division</keyword>
<dbReference type="InterPro" id="IPR024757">
    <property type="entry name" value="FtsZ_C"/>
</dbReference>
<dbReference type="PANTHER" id="PTHR30314:SF3">
    <property type="entry name" value="MITOCHONDRIAL DIVISION PROTEIN FSZA"/>
    <property type="match status" value="1"/>
</dbReference>
<dbReference type="AlphaFoldDB" id="A0A1W1CGS3"/>
<feature type="domain" description="Tubulin/FtsZ GTPase" evidence="4">
    <location>
        <begin position="18"/>
        <end position="211"/>
    </location>
</feature>
<dbReference type="InterPro" id="IPR003008">
    <property type="entry name" value="Tubulin_FtsZ_GTPase"/>
</dbReference>
<dbReference type="InterPro" id="IPR008280">
    <property type="entry name" value="Tub_FtsZ_C"/>
</dbReference>
<evidence type="ECO:0000256" key="2">
    <source>
        <dbReference type="ARBA" id="ARBA00022741"/>
    </source>
</evidence>
<dbReference type="GO" id="GO:0051301">
    <property type="term" value="P:cell division"/>
    <property type="evidence" value="ECO:0007669"/>
    <property type="project" value="UniProtKB-KW"/>
</dbReference>
<dbReference type="Pfam" id="PF00091">
    <property type="entry name" value="Tubulin"/>
    <property type="match status" value="1"/>
</dbReference>
<evidence type="ECO:0000259" key="4">
    <source>
        <dbReference type="SMART" id="SM00864"/>
    </source>
</evidence>
<dbReference type="PANTHER" id="PTHR30314">
    <property type="entry name" value="CELL DIVISION PROTEIN FTSZ-RELATED"/>
    <property type="match status" value="1"/>
</dbReference>
<evidence type="ECO:0000256" key="3">
    <source>
        <dbReference type="ARBA" id="ARBA00023134"/>
    </source>
</evidence>
<dbReference type="EMBL" id="FPHJ01000047">
    <property type="protein sequence ID" value="SFV65068.1"/>
    <property type="molecule type" value="Genomic_DNA"/>
</dbReference>
<name>A0A1W1CGS3_9ZZZZ</name>
<dbReference type="EC" id="3.4.24.-" evidence="6"/>
<dbReference type="InterPro" id="IPR000158">
    <property type="entry name" value="Cell_div_FtsZ"/>
</dbReference>
<dbReference type="InterPro" id="IPR037103">
    <property type="entry name" value="Tubulin/FtsZ-like_C"/>
</dbReference>
<dbReference type="GO" id="GO:0032153">
    <property type="term" value="C:cell division site"/>
    <property type="evidence" value="ECO:0007669"/>
    <property type="project" value="TreeGrafter"/>
</dbReference>
<dbReference type="SUPFAM" id="SSF52490">
    <property type="entry name" value="Tubulin nucleotide-binding domain-like"/>
    <property type="match status" value="1"/>
</dbReference>
<dbReference type="HAMAP" id="MF_00909">
    <property type="entry name" value="FtsZ"/>
    <property type="match status" value="1"/>
</dbReference>
<dbReference type="InterPro" id="IPR036525">
    <property type="entry name" value="Tubulin/FtsZ_GTPase_sf"/>
</dbReference>
<dbReference type="InterPro" id="IPR020805">
    <property type="entry name" value="Cell_div_FtsZ_CS"/>
</dbReference>
<comment type="similarity">
    <text evidence="1">Belongs to the FtsZ family.</text>
</comment>
<evidence type="ECO:0000259" key="5">
    <source>
        <dbReference type="SMART" id="SM00865"/>
    </source>
</evidence>
<dbReference type="Gene3D" id="3.30.1330.20">
    <property type="entry name" value="Tubulin/FtsZ, C-terminal domain"/>
    <property type="match status" value="1"/>
</dbReference>
<sequence length="381" mass="40507">MKFCDETTNQEPTVQQAVIKVLGLGGGGGNAVNHMAAQNYQGVEFICANTDAQALEQMNVDKTICIGAKSTTKGLGAGMKVEVGEAAALEDKETIKETLTDTDMLFIAAGMGGGTGTGSAPIVAQIAKELGILTVAVVTKPFFFEGKKKRLIADEGIKKLMSNVDSLIILPNDKLAESLGDDIEMKQIFSSSDDVLTNAVSSITELITKVGSMNLDFADIKTVMSAPGKAMMGSGISSGEKRAERAVQLALSNPLIEGVDLNNAQGILVNISSANDDVVMREYSTIGSYIEEYASESADIKTGINICNNLNEGEIKVTIVATGLSSHKILEHKKIENNEVKQVVGLDNNITDNIMQPQQAPQDLNHLNDAKLPAYLKNQRA</sequence>
<dbReference type="NCBIfam" id="TIGR00065">
    <property type="entry name" value="ftsZ"/>
    <property type="match status" value="1"/>
</dbReference>
<dbReference type="SMART" id="SM00865">
    <property type="entry name" value="Tubulin_C"/>
    <property type="match status" value="1"/>
</dbReference>
<keyword evidence="2" id="KW-0547">Nucleotide-binding</keyword>